<feature type="transmembrane region" description="Helical" evidence="1">
    <location>
        <begin position="5"/>
        <end position="26"/>
    </location>
</feature>
<name>A0A2H5XEP2_9BACT</name>
<keyword evidence="1" id="KW-1133">Transmembrane helix</keyword>
<dbReference type="AlphaFoldDB" id="A0A2H5XEP2"/>
<sequence length="226" mass="26465">MSLYILAAITAILSVIFYLILSYNIILLNKSYTYVSLLLVIFNLFNLCFVSFYSYRYVSSSHRKENIFTSYVEVLRKITSVILIQSVIAIVGYILIITELDFTLFLKIIIINLIVSYLISLLYLLSVSFRKYYWLLLLMFGGTIVLAPLITEAMQFLREPWLRSVLELWNWVVPFQVVSGLQNTLLIEGWQWFNLLIVNTLYVAVYMFIVISIALYLRQLKADWRA</sequence>
<protein>
    <submittedName>
        <fullName evidence="2">Uncharacterized protein</fullName>
    </submittedName>
</protein>
<accession>A0A2H5XEP2</accession>
<dbReference type="Proteomes" id="UP000236173">
    <property type="component" value="Unassembled WGS sequence"/>
</dbReference>
<evidence type="ECO:0000313" key="2">
    <source>
        <dbReference type="EMBL" id="GBC99607.1"/>
    </source>
</evidence>
<feature type="transmembrane region" description="Helical" evidence="1">
    <location>
        <begin position="132"/>
        <end position="151"/>
    </location>
</feature>
<keyword evidence="1" id="KW-0472">Membrane</keyword>
<evidence type="ECO:0000313" key="3">
    <source>
        <dbReference type="Proteomes" id="UP000236173"/>
    </source>
</evidence>
<dbReference type="EMBL" id="BEHT01000032">
    <property type="protein sequence ID" value="GBC99607.1"/>
    <property type="molecule type" value="Genomic_DNA"/>
</dbReference>
<gene>
    <name evidence="2" type="ORF">HRbin17_02136</name>
</gene>
<feature type="transmembrane region" description="Helical" evidence="1">
    <location>
        <begin position="74"/>
        <end position="96"/>
    </location>
</feature>
<evidence type="ECO:0000256" key="1">
    <source>
        <dbReference type="SAM" id="Phobius"/>
    </source>
</evidence>
<feature type="transmembrane region" description="Helical" evidence="1">
    <location>
        <begin position="102"/>
        <end position="125"/>
    </location>
</feature>
<feature type="transmembrane region" description="Helical" evidence="1">
    <location>
        <begin position="192"/>
        <end position="217"/>
    </location>
</feature>
<feature type="transmembrane region" description="Helical" evidence="1">
    <location>
        <begin position="32"/>
        <end position="53"/>
    </location>
</feature>
<reference evidence="3" key="1">
    <citation type="submission" date="2017-09" db="EMBL/GenBank/DDBJ databases">
        <title>Metaegenomics of thermophilic ammonia-oxidizing enrichment culture.</title>
        <authorList>
            <person name="Kato S."/>
            <person name="Suzuki K."/>
        </authorList>
    </citation>
    <scope>NUCLEOTIDE SEQUENCE [LARGE SCALE GENOMIC DNA]</scope>
</reference>
<organism evidence="2 3">
    <name type="scientific">Candidatus Fervidibacter japonicus</name>
    <dbReference type="NCBI Taxonomy" id="2035412"/>
    <lineage>
        <taxon>Bacteria</taxon>
        <taxon>Candidatus Fervidibacterota</taxon>
        <taxon>Candidatus Fervidibacter</taxon>
    </lineage>
</organism>
<proteinExistence type="predicted"/>
<comment type="caution">
    <text evidence="2">The sequence shown here is derived from an EMBL/GenBank/DDBJ whole genome shotgun (WGS) entry which is preliminary data.</text>
</comment>
<keyword evidence="1" id="KW-0812">Transmembrane</keyword>